<keyword evidence="2 8" id="KW-0808">Transferase</keyword>
<comment type="function">
    <text evidence="8">Transfers a GMP moiety from GTP to Mo-molybdopterin (Mo-MPT) cofactor (Moco or molybdenum cofactor) to form Mo-molybdopterin guanine dinucleotide (Mo-MGD) cofactor.</text>
</comment>
<evidence type="ECO:0000256" key="3">
    <source>
        <dbReference type="ARBA" id="ARBA00022723"/>
    </source>
</evidence>
<evidence type="ECO:0000256" key="8">
    <source>
        <dbReference type="HAMAP-Rule" id="MF_00316"/>
    </source>
</evidence>
<dbReference type="SUPFAM" id="SSF53448">
    <property type="entry name" value="Nucleotide-diphospho-sugar transferases"/>
    <property type="match status" value="1"/>
</dbReference>
<accession>A0ABW5SVP1</accession>
<organism evidence="10 11">
    <name type="scientific">Paenibacillus shunpengii</name>
    <dbReference type="NCBI Taxonomy" id="2054424"/>
    <lineage>
        <taxon>Bacteria</taxon>
        <taxon>Bacillati</taxon>
        <taxon>Bacillota</taxon>
        <taxon>Bacilli</taxon>
        <taxon>Bacillales</taxon>
        <taxon>Paenibacillaceae</taxon>
        <taxon>Paenibacillus</taxon>
    </lineage>
</organism>
<comment type="caution">
    <text evidence="8">Lacks conserved residue(s) required for the propagation of feature annotation.</text>
</comment>
<keyword evidence="7 8" id="KW-0501">Molybdenum cofactor biosynthesis</keyword>
<dbReference type="EMBL" id="JBHUMJ010000011">
    <property type="protein sequence ID" value="MFD2703274.1"/>
    <property type="molecule type" value="Genomic_DNA"/>
</dbReference>
<keyword evidence="6 8" id="KW-0342">GTP-binding</keyword>
<keyword evidence="1 8" id="KW-0963">Cytoplasm</keyword>
<evidence type="ECO:0000259" key="9">
    <source>
        <dbReference type="Pfam" id="PF12804"/>
    </source>
</evidence>
<dbReference type="InterPro" id="IPR013482">
    <property type="entry name" value="Molybde_CF_guanTrfase"/>
</dbReference>
<dbReference type="EC" id="2.7.7.77" evidence="8"/>
<feature type="binding site" evidence="8">
    <location>
        <begin position="8"/>
        <end position="10"/>
    </location>
    <ligand>
        <name>GTP</name>
        <dbReference type="ChEBI" id="CHEBI:37565"/>
    </ligand>
</feature>
<evidence type="ECO:0000256" key="4">
    <source>
        <dbReference type="ARBA" id="ARBA00022741"/>
    </source>
</evidence>
<protein>
    <recommendedName>
        <fullName evidence="8">Probable molybdenum cofactor guanylyltransferase</fullName>
        <shortName evidence="8">MoCo guanylyltransferase</shortName>
        <ecNumber evidence="8">2.7.7.77</ecNumber>
    </recommendedName>
    <alternativeName>
        <fullName evidence="8">GTP:molybdopterin guanylyltransferase</fullName>
    </alternativeName>
    <alternativeName>
        <fullName evidence="8">Mo-MPT guanylyltransferase</fullName>
    </alternativeName>
    <alternativeName>
        <fullName evidence="8">Molybdopterin guanylyltransferase</fullName>
    </alternativeName>
    <alternativeName>
        <fullName evidence="8">Molybdopterin-guanine dinucleotide synthase</fullName>
        <shortName evidence="8">MGD synthase</shortName>
    </alternativeName>
</protein>
<keyword evidence="3 8" id="KW-0479">Metal-binding</keyword>
<feature type="binding site" evidence="8">
    <location>
        <position position="20"/>
    </location>
    <ligand>
        <name>GTP</name>
        <dbReference type="ChEBI" id="CHEBI:37565"/>
    </ligand>
</feature>
<dbReference type="CDD" id="cd02503">
    <property type="entry name" value="MobA"/>
    <property type="match status" value="1"/>
</dbReference>
<dbReference type="GO" id="GO:0016779">
    <property type="term" value="F:nucleotidyltransferase activity"/>
    <property type="evidence" value="ECO:0007669"/>
    <property type="project" value="UniProtKB-KW"/>
</dbReference>
<comment type="domain">
    <text evidence="8">The N-terminal domain determines nucleotide recognition and specific binding, while the C-terminal domain determines the specific binding to the target protein.</text>
</comment>
<keyword evidence="4 8" id="KW-0547">Nucleotide-binding</keyword>
<keyword evidence="11" id="KW-1185">Reference proteome</keyword>
<evidence type="ECO:0000256" key="5">
    <source>
        <dbReference type="ARBA" id="ARBA00022842"/>
    </source>
</evidence>
<dbReference type="Gene3D" id="3.90.550.10">
    <property type="entry name" value="Spore Coat Polysaccharide Biosynthesis Protein SpsA, Chain A"/>
    <property type="match status" value="1"/>
</dbReference>
<dbReference type="InterPro" id="IPR025877">
    <property type="entry name" value="MobA-like_NTP_Trfase"/>
</dbReference>
<feature type="binding site" evidence="8">
    <location>
        <position position="103"/>
    </location>
    <ligand>
        <name>Mg(2+)</name>
        <dbReference type="ChEBI" id="CHEBI:18420"/>
    </ligand>
</feature>
<proteinExistence type="inferred from homology"/>
<dbReference type="Pfam" id="PF12804">
    <property type="entry name" value="NTP_transf_3"/>
    <property type="match status" value="1"/>
</dbReference>
<dbReference type="Proteomes" id="UP001597540">
    <property type="component" value="Unassembled WGS sequence"/>
</dbReference>
<evidence type="ECO:0000256" key="6">
    <source>
        <dbReference type="ARBA" id="ARBA00023134"/>
    </source>
</evidence>
<dbReference type="HAMAP" id="MF_00316">
    <property type="entry name" value="MobA"/>
    <property type="match status" value="1"/>
</dbReference>
<comment type="caution">
    <text evidence="10">The sequence shown here is derived from an EMBL/GenBank/DDBJ whole genome shotgun (WGS) entry which is preliminary data.</text>
</comment>
<dbReference type="PANTHER" id="PTHR19136">
    <property type="entry name" value="MOLYBDENUM COFACTOR GUANYLYLTRANSFERASE"/>
    <property type="match status" value="1"/>
</dbReference>
<feature type="binding site" evidence="8">
    <location>
        <position position="103"/>
    </location>
    <ligand>
        <name>GTP</name>
        <dbReference type="ChEBI" id="CHEBI:37565"/>
    </ligand>
</feature>
<comment type="cofactor">
    <cofactor evidence="8">
        <name>Mg(2+)</name>
        <dbReference type="ChEBI" id="CHEBI:18420"/>
    </cofactor>
</comment>
<dbReference type="InterPro" id="IPR029044">
    <property type="entry name" value="Nucleotide-diphossugar_trans"/>
</dbReference>
<keyword evidence="10" id="KW-0548">Nucleotidyltransferase</keyword>
<evidence type="ECO:0000256" key="2">
    <source>
        <dbReference type="ARBA" id="ARBA00022679"/>
    </source>
</evidence>
<evidence type="ECO:0000256" key="7">
    <source>
        <dbReference type="ARBA" id="ARBA00023150"/>
    </source>
</evidence>
<feature type="domain" description="MobA-like NTP transferase" evidence="9">
    <location>
        <begin position="5"/>
        <end position="166"/>
    </location>
</feature>
<comment type="similarity">
    <text evidence="8">Belongs to the MobA family.</text>
</comment>
<comment type="subcellular location">
    <subcellularLocation>
        <location evidence="8">Cytoplasm</location>
    </subcellularLocation>
</comment>
<evidence type="ECO:0000256" key="1">
    <source>
        <dbReference type="ARBA" id="ARBA00022490"/>
    </source>
</evidence>
<keyword evidence="5 8" id="KW-0460">Magnesium</keyword>
<gene>
    <name evidence="8" type="primary">mobA</name>
    <name evidence="10" type="ORF">ACFSVM_22840</name>
</gene>
<comment type="catalytic activity">
    <reaction evidence="8">
        <text>Mo-molybdopterin + GTP + H(+) = Mo-molybdopterin guanine dinucleotide + diphosphate</text>
        <dbReference type="Rhea" id="RHEA:34243"/>
        <dbReference type="ChEBI" id="CHEBI:15378"/>
        <dbReference type="ChEBI" id="CHEBI:33019"/>
        <dbReference type="ChEBI" id="CHEBI:37565"/>
        <dbReference type="ChEBI" id="CHEBI:71302"/>
        <dbReference type="ChEBI" id="CHEBI:71310"/>
        <dbReference type="EC" id="2.7.7.77"/>
    </reaction>
</comment>
<dbReference type="PANTHER" id="PTHR19136:SF81">
    <property type="entry name" value="MOLYBDENUM COFACTOR GUANYLYLTRANSFERASE"/>
    <property type="match status" value="1"/>
</dbReference>
<reference evidence="11" key="1">
    <citation type="journal article" date="2019" name="Int. J. Syst. Evol. Microbiol.">
        <title>The Global Catalogue of Microorganisms (GCM) 10K type strain sequencing project: providing services to taxonomists for standard genome sequencing and annotation.</title>
        <authorList>
            <consortium name="The Broad Institute Genomics Platform"/>
            <consortium name="The Broad Institute Genome Sequencing Center for Infectious Disease"/>
            <person name="Wu L."/>
            <person name="Ma J."/>
        </authorList>
    </citation>
    <scope>NUCLEOTIDE SEQUENCE [LARGE SCALE GENOMIC DNA]</scope>
    <source>
        <strain evidence="11">KCTC 33849</strain>
    </source>
</reference>
<name>A0ABW5SVP1_9BACL</name>
<evidence type="ECO:0000313" key="10">
    <source>
        <dbReference type="EMBL" id="MFD2703274.1"/>
    </source>
</evidence>
<evidence type="ECO:0000313" key="11">
    <source>
        <dbReference type="Proteomes" id="UP001597540"/>
    </source>
</evidence>
<feature type="binding site" evidence="8">
    <location>
        <position position="67"/>
    </location>
    <ligand>
        <name>GTP</name>
        <dbReference type="ChEBI" id="CHEBI:37565"/>
    </ligand>
</feature>
<dbReference type="RefSeq" id="WP_379264772.1">
    <property type="nucleotide sequence ID" value="NZ_JBHUMJ010000011.1"/>
</dbReference>
<sequence length="216" mass="23767">MRVSGIILAGGLSSRMGTDKALLPLGEANVIQTIASELARAVDDVRIAVGKEYKKEYAELGYRQAADVYPGGGPLAGLHAGLTAHRGANSSGVGGWSLSVPCDTPLVRSELFKVLIQYAEEQENSGYQAIVPVIEGQTHPLIAMYHDCVIPVLEQQLETGKRRVMDFLFQIRVRYITAHELAAEAGVPWTTSEISEMFTNMNQMEDYERIKERCRL</sequence>